<sequence length="477" mass="54295">MHIDRDVAISTRNDVFEQFYAWEQEDARARILSLAVDTDSDDDDEFDVSFENSAQTSNADLEATGEAFLVWSYDEGGVRTLSGTVSCIEIPVPVDFEPHPPYVSCTPASRSAEKETFDLTLSAESLPFIPFADNPKFPLAEYLAYYESFEWQVDFVDPDAEVIEIEVARRLHCDLGLSLDAIDELKVLRPMRLSHDSGLIWDTFQRDIPDLPWLDEPVIMTLPPRKLPSENDLLNDINRFRPQLCPNMNCIHLACKIHQFEYPPINPVTPTKTNQNLKLRQGAPCGPDCYFHLDENHDGMIEGVQWTNPEDEEFLHGVLKLDPDISPCALAVICRKRCFEVYIYRTRLIPDEKVFVTDPEEQLQRQSQLVFYDDDATDDSLTFIPIPPCGHPGPCDASNNCQCYFKSYHCQRNCRCGLTCPRRRKGCDCTHEKKKTGLCEDEKKCICVASGRECDPELCLGCDARGVKYQNNEVHTA</sequence>
<evidence type="ECO:0000256" key="2">
    <source>
        <dbReference type="ARBA" id="ARBA00022679"/>
    </source>
</evidence>
<reference evidence="7" key="1">
    <citation type="submission" date="2023-06" db="EMBL/GenBank/DDBJ databases">
        <authorList>
            <consortium name="Lawrence Berkeley National Laboratory"/>
            <person name="Ahrendt S."/>
            <person name="Sahu N."/>
            <person name="Indic B."/>
            <person name="Wong-Bajracharya J."/>
            <person name="Merenyi Z."/>
            <person name="Ke H.-M."/>
            <person name="Monk M."/>
            <person name="Kocsube S."/>
            <person name="Drula E."/>
            <person name="Lipzen A."/>
            <person name="Balint B."/>
            <person name="Henrissat B."/>
            <person name="Andreopoulos B."/>
            <person name="Martin F.M."/>
            <person name="Harder C.B."/>
            <person name="Rigling D."/>
            <person name="Ford K.L."/>
            <person name="Foster G.D."/>
            <person name="Pangilinan J."/>
            <person name="Papanicolaou A."/>
            <person name="Barry K."/>
            <person name="LaButti K."/>
            <person name="Viragh M."/>
            <person name="Koriabine M."/>
            <person name="Yan M."/>
            <person name="Riley R."/>
            <person name="Champramary S."/>
            <person name="Plett K.L."/>
            <person name="Tsai I.J."/>
            <person name="Slot J."/>
            <person name="Sipos G."/>
            <person name="Plett J."/>
            <person name="Nagy L.G."/>
            <person name="Grigoriev I.V."/>
        </authorList>
    </citation>
    <scope>NUCLEOTIDE SEQUENCE</scope>
    <source>
        <strain evidence="7">CCBAS 213</strain>
    </source>
</reference>
<dbReference type="GO" id="GO:0032259">
    <property type="term" value="P:methylation"/>
    <property type="evidence" value="ECO:0007669"/>
    <property type="project" value="UniProtKB-KW"/>
</dbReference>
<name>A0AA39NIA3_ARMTA</name>
<dbReference type="PROSITE" id="PS51633">
    <property type="entry name" value="CXC"/>
    <property type="match status" value="1"/>
</dbReference>
<dbReference type="EMBL" id="JAUEPS010000004">
    <property type="protein sequence ID" value="KAK0466156.1"/>
    <property type="molecule type" value="Genomic_DNA"/>
</dbReference>
<dbReference type="PANTHER" id="PTHR45747:SF4">
    <property type="entry name" value="HISTONE-LYSINE N-METHYLTRANSFERASE E(Z)"/>
    <property type="match status" value="1"/>
</dbReference>
<dbReference type="InterPro" id="IPR046341">
    <property type="entry name" value="SET_dom_sf"/>
</dbReference>
<dbReference type="InterPro" id="IPR026489">
    <property type="entry name" value="CXC_dom"/>
</dbReference>
<feature type="domain" description="CXC" evidence="6">
    <location>
        <begin position="367"/>
        <end position="477"/>
    </location>
</feature>
<evidence type="ECO:0000259" key="6">
    <source>
        <dbReference type="PROSITE" id="PS51633"/>
    </source>
</evidence>
<evidence type="ECO:0000313" key="8">
    <source>
        <dbReference type="Proteomes" id="UP001175211"/>
    </source>
</evidence>
<dbReference type="AlphaFoldDB" id="A0AA39NIA3"/>
<dbReference type="RefSeq" id="XP_060336983.1">
    <property type="nucleotide sequence ID" value="XM_060471498.1"/>
</dbReference>
<gene>
    <name evidence="7" type="ORF">EV420DRAFT_1510194</name>
</gene>
<keyword evidence="3" id="KW-0949">S-adenosyl-L-methionine</keyword>
<keyword evidence="1" id="KW-0489">Methyltransferase</keyword>
<dbReference type="GO" id="GO:0003682">
    <property type="term" value="F:chromatin binding"/>
    <property type="evidence" value="ECO:0007669"/>
    <property type="project" value="TreeGrafter"/>
</dbReference>
<dbReference type="GO" id="GO:0046976">
    <property type="term" value="F:histone H3K27 methyltransferase activity"/>
    <property type="evidence" value="ECO:0007669"/>
    <property type="project" value="TreeGrafter"/>
</dbReference>
<dbReference type="Gene3D" id="2.170.270.10">
    <property type="entry name" value="SET domain"/>
    <property type="match status" value="1"/>
</dbReference>
<keyword evidence="8" id="KW-1185">Reference proteome</keyword>
<dbReference type="GO" id="GO:0005634">
    <property type="term" value="C:nucleus"/>
    <property type="evidence" value="ECO:0007669"/>
    <property type="project" value="TreeGrafter"/>
</dbReference>
<dbReference type="InterPro" id="IPR045318">
    <property type="entry name" value="EZH1/2-like"/>
</dbReference>
<dbReference type="Proteomes" id="UP001175211">
    <property type="component" value="Unassembled WGS sequence"/>
</dbReference>
<dbReference type="GO" id="GO:0031507">
    <property type="term" value="P:heterochromatin formation"/>
    <property type="evidence" value="ECO:0007669"/>
    <property type="project" value="TreeGrafter"/>
</dbReference>
<evidence type="ECO:0000256" key="1">
    <source>
        <dbReference type="ARBA" id="ARBA00022603"/>
    </source>
</evidence>
<keyword evidence="5" id="KW-0804">Transcription</keyword>
<evidence type="ECO:0000313" key="7">
    <source>
        <dbReference type="EMBL" id="KAK0466156.1"/>
    </source>
</evidence>
<evidence type="ECO:0000256" key="3">
    <source>
        <dbReference type="ARBA" id="ARBA00022691"/>
    </source>
</evidence>
<evidence type="ECO:0000256" key="5">
    <source>
        <dbReference type="ARBA" id="ARBA00023163"/>
    </source>
</evidence>
<keyword evidence="4" id="KW-0805">Transcription regulation</keyword>
<protein>
    <recommendedName>
        <fullName evidence="6">CXC domain-containing protein</fullName>
    </recommendedName>
</protein>
<keyword evidence="2" id="KW-0808">Transferase</keyword>
<dbReference type="PANTHER" id="PTHR45747">
    <property type="entry name" value="HISTONE-LYSINE N-METHYLTRANSFERASE E(Z)"/>
    <property type="match status" value="1"/>
</dbReference>
<organism evidence="7 8">
    <name type="scientific">Armillaria tabescens</name>
    <name type="common">Ringless honey mushroom</name>
    <name type="synonym">Agaricus tabescens</name>
    <dbReference type="NCBI Taxonomy" id="1929756"/>
    <lineage>
        <taxon>Eukaryota</taxon>
        <taxon>Fungi</taxon>
        <taxon>Dikarya</taxon>
        <taxon>Basidiomycota</taxon>
        <taxon>Agaricomycotina</taxon>
        <taxon>Agaricomycetes</taxon>
        <taxon>Agaricomycetidae</taxon>
        <taxon>Agaricales</taxon>
        <taxon>Marasmiineae</taxon>
        <taxon>Physalacriaceae</taxon>
        <taxon>Desarmillaria</taxon>
    </lineage>
</organism>
<comment type="caution">
    <text evidence="7">The sequence shown here is derived from an EMBL/GenBank/DDBJ whole genome shotgun (WGS) entry which is preliminary data.</text>
</comment>
<accession>A0AA39NIA3</accession>
<evidence type="ECO:0000256" key="4">
    <source>
        <dbReference type="ARBA" id="ARBA00023015"/>
    </source>
</evidence>
<proteinExistence type="predicted"/>
<dbReference type="GeneID" id="85355046"/>